<dbReference type="OrthoDB" id="4045at2"/>
<dbReference type="PANTHER" id="PTHR30625:SF11">
    <property type="entry name" value="MOTA_TOLQ_EXBB PROTON CHANNEL DOMAIN-CONTAINING PROTEIN"/>
    <property type="match status" value="1"/>
</dbReference>
<evidence type="ECO:0000256" key="4">
    <source>
        <dbReference type="ARBA" id="ARBA00022989"/>
    </source>
</evidence>
<evidence type="ECO:0000256" key="3">
    <source>
        <dbReference type="ARBA" id="ARBA00022692"/>
    </source>
</evidence>
<evidence type="ECO:0000256" key="5">
    <source>
        <dbReference type="ARBA" id="ARBA00023136"/>
    </source>
</evidence>
<evidence type="ECO:0000256" key="2">
    <source>
        <dbReference type="ARBA" id="ARBA00022475"/>
    </source>
</evidence>
<evidence type="ECO:0000256" key="6">
    <source>
        <dbReference type="RuleBase" id="RU004057"/>
    </source>
</evidence>
<dbReference type="KEGG" id="aeh:Mlg_1848"/>
<proteinExistence type="inferred from homology"/>
<evidence type="ECO:0000256" key="1">
    <source>
        <dbReference type="ARBA" id="ARBA00004651"/>
    </source>
</evidence>
<dbReference type="GO" id="GO:0005886">
    <property type="term" value="C:plasma membrane"/>
    <property type="evidence" value="ECO:0007669"/>
    <property type="project" value="UniProtKB-SubCell"/>
</dbReference>
<feature type="transmembrane region" description="Helical" evidence="7">
    <location>
        <begin position="166"/>
        <end position="190"/>
    </location>
</feature>
<dbReference type="InterPro" id="IPR050790">
    <property type="entry name" value="ExbB/TolQ_transport"/>
</dbReference>
<keyword evidence="3 7" id="KW-0812">Transmembrane</keyword>
<keyword evidence="6" id="KW-0813">Transport</keyword>
<dbReference type="AlphaFoldDB" id="Q0A7J5"/>
<dbReference type="EMBL" id="CP000453">
    <property type="protein sequence ID" value="ABI57192.1"/>
    <property type="molecule type" value="Genomic_DNA"/>
</dbReference>
<feature type="domain" description="MotA/TolQ/ExbB proton channel" evidence="8">
    <location>
        <begin position="79"/>
        <end position="202"/>
    </location>
</feature>
<evidence type="ECO:0000313" key="9">
    <source>
        <dbReference type="EMBL" id="ABI57192.1"/>
    </source>
</evidence>
<dbReference type="eggNOG" id="COG0811">
    <property type="taxonomic scope" value="Bacteria"/>
</dbReference>
<reference evidence="10" key="1">
    <citation type="submission" date="2006-08" db="EMBL/GenBank/DDBJ databases">
        <title>Complete sequence of Alkalilimnicola ehrilichei MLHE-1.</title>
        <authorList>
            <person name="Copeland A."/>
            <person name="Lucas S."/>
            <person name="Lapidus A."/>
            <person name="Barry K."/>
            <person name="Detter J.C."/>
            <person name="Glavina del Rio T."/>
            <person name="Hammon N."/>
            <person name="Israni S."/>
            <person name="Dalin E."/>
            <person name="Tice H."/>
            <person name="Pitluck S."/>
            <person name="Sims D."/>
            <person name="Brettin T."/>
            <person name="Bruce D."/>
            <person name="Han C."/>
            <person name="Tapia R."/>
            <person name="Gilna P."/>
            <person name="Schmutz J."/>
            <person name="Larimer F."/>
            <person name="Land M."/>
            <person name="Hauser L."/>
            <person name="Kyrpides N."/>
            <person name="Mikhailova N."/>
            <person name="Oremland R.S."/>
            <person name="Hoeft S.E."/>
            <person name="Switzer-Blum J."/>
            <person name="Kulp T."/>
            <person name="King G."/>
            <person name="Tabita R."/>
            <person name="Witte B."/>
            <person name="Santini J.M."/>
            <person name="Basu P."/>
            <person name="Hollibaugh J.T."/>
            <person name="Xie G."/>
            <person name="Stolz J.F."/>
            <person name="Richardson P."/>
        </authorList>
    </citation>
    <scope>NUCLEOTIDE SEQUENCE [LARGE SCALE GENOMIC DNA]</scope>
    <source>
        <strain evidence="10">ATCC BAA-1101 / DSM 17681 / MLHE-1</strain>
    </source>
</reference>
<accession>Q0A7J5</accession>
<keyword evidence="10" id="KW-1185">Reference proteome</keyword>
<keyword evidence="2" id="KW-1003">Cell membrane</keyword>
<name>Q0A7J5_ALKEH</name>
<protein>
    <submittedName>
        <fullName evidence="9">Outer membrane transport energization protein ExbB</fullName>
    </submittedName>
</protein>
<feature type="transmembrane region" description="Helical" evidence="7">
    <location>
        <begin position="22"/>
        <end position="42"/>
    </location>
</feature>
<sequence length="239" mass="25525">MTETANGTLAALAAFLDAGGPVLKIIAALSVLTLAIVLLKVWQFRAVRLTRMGFVEEALQHWREGRDQAALDTVSNTRNPAGPVLAVAMRGCLDRQVPTELVREEVTRIASASMERLRSMIRGLEVIGALAPMLGLLGTVIGMIQAFQQLEGAGSNVDPALLSGGIWVALLTTAAGLALAIPAIALASLLERYIDQFRHRLEDAVTRVFTLRVWHEQPPEGVMDTAPAAPPARAVAHAT</sequence>
<dbReference type="InterPro" id="IPR002898">
    <property type="entry name" value="MotA_ExbB_proton_chnl"/>
</dbReference>
<keyword evidence="6" id="KW-0653">Protein transport</keyword>
<comment type="similarity">
    <text evidence="6">Belongs to the exbB/tolQ family.</text>
</comment>
<evidence type="ECO:0000256" key="7">
    <source>
        <dbReference type="SAM" id="Phobius"/>
    </source>
</evidence>
<comment type="subcellular location">
    <subcellularLocation>
        <location evidence="1">Cell membrane</location>
        <topology evidence="1">Multi-pass membrane protein</topology>
    </subcellularLocation>
    <subcellularLocation>
        <location evidence="6">Membrane</location>
        <topology evidence="6">Multi-pass membrane protein</topology>
    </subcellularLocation>
</comment>
<dbReference type="Proteomes" id="UP000001962">
    <property type="component" value="Chromosome"/>
</dbReference>
<feature type="transmembrane region" description="Helical" evidence="7">
    <location>
        <begin position="124"/>
        <end position="146"/>
    </location>
</feature>
<gene>
    <name evidence="9" type="ordered locus">Mlg_1848</name>
</gene>
<dbReference type="PANTHER" id="PTHR30625">
    <property type="entry name" value="PROTEIN TOLQ"/>
    <property type="match status" value="1"/>
</dbReference>
<dbReference type="Pfam" id="PF01618">
    <property type="entry name" value="MotA_ExbB"/>
    <property type="match status" value="1"/>
</dbReference>
<evidence type="ECO:0000259" key="8">
    <source>
        <dbReference type="Pfam" id="PF01618"/>
    </source>
</evidence>
<organism evidence="9 10">
    <name type="scientific">Alkalilimnicola ehrlichii (strain ATCC BAA-1101 / DSM 17681 / MLHE-1)</name>
    <dbReference type="NCBI Taxonomy" id="187272"/>
    <lineage>
        <taxon>Bacteria</taxon>
        <taxon>Pseudomonadati</taxon>
        <taxon>Pseudomonadota</taxon>
        <taxon>Gammaproteobacteria</taxon>
        <taxon>Chromatiales</taxon>
        <taxon>Ectothiorhodospiraceae</taxon>
        <taxon>Alkalilimnicola</taxon>
    </lineage>
</organism>
<evidence type="ECO:0000313" key="10">
    <source>
        <dbReference type="Proteomes" id="UP000001962"/>
    </source>
</evidence>
<dbReference type="RefSeq" id="WP_011629586.1">
    <property type="nucleotide sequence ID" value="NC_008340.1"/>
</dbReference>
<keyword evidence="4 7" id="KW-1133">Transmembrane helix</keyword>
<keyword evidence="5 7" id="KW-0472">Membrane</keyword>
<dbReference type="HOGENOM" id="CLU_053325_4_2_6"/>
<dbReference type="GO" id="GO:0017038">
    <property type="term" value="P:protein import"/>
    <property type="evidence" value="ECO:0007669"/>
    <property type="project" value="TreeGrafter"/>
</dbReference>